<proteinExistence type="predicted"/>
<organism evidence="1 2">
    <name type="scientific">Polyangium sorediatum</name>
    <dbReference type="NCBI Taxonomy" id="889274"/>
    <lineage>
        <taxon>Bacteria</taxon>
        <taxon>Pseudomonadati</taxon>
        <taxon>Myxococcota</taxon>
        <taxon>Polyangia</taxon>
        <taxon>Polyangiales</taxon>
        <taxon>Polyangiaceae</taxon>
        <taxon>Polyangium</taxon>
    </lineage>
</organism>
<keyword evidence="2" id="KW-1185">Reference proteome</keyword>
<dbReference type="RefSeq" id="WP_136968986.1">
    <property type="nucleotide sequence ID" value="NZ_JARZHI010000015.1"/>
</dbReference>
<protein>
    <submittedName>
        <fullName evidence="1">Uncharacterized protein</fullName>
    </submittedName>
</protein>
<dbReference type="Proteomes" id="UP001160301">
    <property type="component" value="Unassembled WGS sequence"/>
</dbReference>
<evidence type="ECO:0000313" key="1">
    <source>
        <dbReference type="EMBL" id="MDI1431664.1"/>
    </source>
</evidence>
<reference evidence="1 2" key="1">
    <citation type="submission" date="2023-04" db="EMBL/GenBank/DDBJ databases">
        <title>The genome sequence of Polyangium sorediatum DSM14670.</title>
        <authorList>
            <person name="Zhang X."/>
        </authorList>
    </citation>
    <scope>NUCLEOTIDE SEQUENCE [LARGE SCALE GENOMIC DNA]</scope>
    <source>
        <strain evidence="1 2">DSM 14670</strain>
    </source>
</reference>
<accession>A0ABT6NTM1</accession>
<name>A0ABT6NTM1_9BACT</name>
<comment type="caution">
    <text evidence="1">The sequence shown here is derived from an EMBL/GenBank/DDBJ whole genome shotgun (WGS) entry which is preliminary data.</text>
</comment>
<evidence type="ECO:0000313" key="2">
    <source>
        <dbReference type="Proteomes" id="UP001160301"/>
    </source>
</evidence>
<gene>
    <name evidence="1" type="ORF">QHF89_19370</name>
</gene>
<dbReference type="EMBL" id="JARZHI010000015">
    <property type="protein sequence ID" value="MDI1431664.1"/>
    <property type="molecule type" value="Genomic_DNA"/>
</dbReference>
<sequence length="137" mass="14337">MSFSTNCVMCTIGHFLDAGSYGAAGRTDGMDGPPYDEEGVSMLLLRCGLSQYGTFQRFGTFDNACSYMLQHAGEYALGMHGAGMGHMIAVDSHSGMLEFTDAQAGTNGAPTPTGACCVWRVDPAMGKLVGGLKGLHI</sequence>